<dbReference type="Proteomes" id="UP001428341">
    <property type="component" value="Unassembled WGS sequence"/>
</dbReference>
<evidence type="ECO:0000313" key="2">
    <source>
        <dbReference type="Proteomes" id="UP001428341"/>
    </source>
</evidence>
<dbReference type="AlphaFoldDB" id="A0AAP0MV61"/>
<sequence>MYMLLLIKYNKMLGYFSVVYFVMNEAGELPFTFRELPGHFRKSERTFTESFLPFEEKKDSNEVILL</sequence>
<gene>
    <name evidence="1" type="ORF">WN944_011211</name>
</gene>
<name>A0AAP0MV61_9ROSI</name>
<comment type="caution">
    <text evidence="1">The sequence shown here is derived from an EMBL/GenBank/DDBJ whole genome shotgun (WGS) entry which is preliminary data.</text>
</comment>
<organism evidence="1 2">
    <name type="scientific">Citrus x changshan-huyou</name>
    <dbReference type="NCBI Taxonomy" id="2935761"/>
    <lineage>
        <taxon>Eukaryota</taxon>
        <taxon>Viridiplantae</taxon>
        <taxon>Streptophyta</taxon>
        <taxon>Embryophyta</taxon>
        <taxon>Tracheophyta</taxon>
        <taxon>Spermatophyta</taxon>
        <taxon>Magnoliopsida</taxon>
        <taxon>eudicotyledons</taxon>
        <taxon>Gunneridae</taxon>
        <taxon>Pentapetalae</taxon>
        <taxon>rosids</taxon>
        <taxon>malvids</taxon>
        <taxon>Sapindales</taxon>
        <taxon>Rutaceae</taxon>
        <taxon>Aurantioideae</taxon>
        <taxon>Citrus</taxon>
    </lineage>
</organism>
<reference evidence="1 2" key="1">
    <citation type="submission" date="2024-05" db="EMBL/GenBank/DDBJ databases">
        <title>Haplotype-resolved chromosome-level genome assembly of Huyou (Citrus changshanensis).</title>
        <authorList>
            <person name="Miao C."/>
            <person name="Chen W."/>
            <person name="Wu Y."/>
            <person name="Wang L."/>
            <person name="Zhao S."/>
            <person name="Grierson D."/>
            <person name="Xu C."/>
            <person name="Chen K."/>
        </authorList>
    </citation>
    <scope>NUCLEOTIDE SEQUENCE [LARGE SCALE GENOMIC DNA]</scope>
    <source>
        <strain evidence="1">01-14</strain>
        <tissue evidence="1">Leaf</tissue>
    </source>
</reference>
<proteinExistence type="predicted"/>
<dbReference type="EMBL" id="JBCGBO010000002">
    <property type="protein sequence ID" value="KAK9222774.1"/>
    <property type="molecule type" value="Genomic_DNA"/>
</dbReference>
<accession>A0AAP0MV61</accession>
<keyword evidence="2" id="KW-1185">Reference proteome</keyword>
<protein>
    <submittedName>
        <fullName evidence="1">Uncharacterized protein</fullName>
    </submittedName>
</protein>
<evidence type="ECO:0000313" key="1">
    <source>
        <dbReference type="EMBL" id="KAK9222774.1"/>
    </source>
</evidence>